<dbReference type="InterPro" id="IPR009053">
    <property type="entry name" value="Prefoldin"/>
</dbReference>
<dbReference type="InterPro" id="IPR004127">
    <property type="entry name" value="Prefoldin_subunit_alpha"/>
</dbReference>
<dbReference type="AlphaFoldDB" id="F1L1U6"/>
<name>F1L1U6_ASCSU</name>
<feature type="compositionally biased region" description="Basic and acidic residues" evidence="6">
    <location>
        <begin position="425"/>
        <end position="442"/>
    </location>
</feature>
<dbReference type="GO" id="GO:0019212">
    <property type="term" value="F:phosphatase inhibitor activity"/>
    <property type="evidence" value="ECO:0007669"/>
    <property type="project" value="TreeGrafter"/>
</dbReference>
<feature type="coiled-coil region" evidence="5">
    <location>
        <begin position="24"/>
        <end position="58"/>
    </location>
</feature>
<feature type="compositionally biased region" description="Polar residues" evidence="6">
    <location>
        <begin position="472"/>
        <end position="496"/>
    </location>
</feature>
<dbReference type="PANTHER" id="PTHR15111">
    <property type="entry name" value="RNA POLYMERASE II SUBUNIT 5-MEDIATING PROTEIN NNX3"/>
    <property type="match status" value="1"/>
</dbReference>
<evidence type="ECO:0000256" key="4">
    <source>
        <dbReference type="ARBA" id="ARBA00038295"/>
    </source>
</evidence>
<accession>F1L1U6</accession>
<comment type="similarity">
    <text evidence="4">Belongs to the RNA polymerase II subunit 5-mediating protein family.</text>
</comment>
<evidence type="ECO:0000256" key="5">
    <source>
        <dbReference type="SAM" id="Coils"/>
    </source>
</evidence>
<dbReference type="InterPro" id="IPR052255">
    <property type="entry name" value="RNA_pol_II_subunit5-mediator"/>
</dbReference>
<comment type="subcellular location">
    <subcellularLocation>
        <location evidence="1">Nucleus</location>
    </subcellularLocation>
</comment>
<dbReference type="CDD" id="cd23159">
    <property type="entry name" value="Prefoldin_URI1"/>
    <property type="match status" value="1"/>
</dbReference>
<evidence type="ECO:0000256" key="2">
    <source>
        <dbReference type="ARBA" id="ARBA00011695"/>
    </source>
</evidence>
<organism evidence="7">
    <name type="scientific">Ascaris suum</name>
    <name type="common">Pig roundworm</name>
    <name type="synonym">Ascaris lumbricoides</name>
    <dbReference type="NCBI Taxonomy" id="6253"/>
    <lineage>
        <taxon>Eukaryota</taxon>
        <taxon>Metazoa</taxon>
        <taxon>Ecdysozoa</taxon>
        <taxon>Nematoda</taxon>
        <taxon>Chromadorea</taxon>
        <taxon>Rhabditida</taxon>
        <taxon>Spirurina</taxon>
        <taxon>Ascaridomorpha</taxon>
        <taxon>Ascaridoidea</taxon>
        <taxon>Ascarididae</taxon>
        <taxon>Ascaris</taxon>
    </lineage>
</organism>
<feature type="compositionally biased region" description="Acidic residues" evidence="6">
    <location>
        <begin position="249"/>
        <end position="266"/>
    </location>
</feature>
<evidence type="ECO:0000256" key="6">
    <source>
        <dbReference type="SAM" id="MobiDB-lite"/>
    </source>
</evidence>
<dbReference type="GO" id="GO:0003714">
    <property type="term" value="F:transcription corepressor activity"/>
    <property type="evidence" value="ECO:0007669"/>
    <property type="project" value="TreeGrafter"/>
</dbReference>
<feature type="region of interest" description="Disordered" evidence="6">
    <location>
        <begin position="249"/>
        <end position="298"/>
    </location>
</feature>
<feature type="region of interest" description="Disordered" evidence="6">
    <location>
        <begin position="205"/>
        <end position="233"/>
    </location>
</feature>
<feature type="compositionally biased region" description="Basic residues" evidence="6">
    <location>
        <begin position="163"/>
        <end position="172"/>
    </location>
</feature>
<dbReference type="NCBIfam" id="TIGR00293">
    <property type="entry name" value="prefoldin subunit alpha"/>
    <property type="match status" value="1"/>
</dbReference>
<sequence>MVDTVESLLNCDLSTDASRLNYFQKAIDNEMQRVETLVEKQNEQIQEYEQLRSRLEELPRKLTKEILVPFGSVGYMRGRIEKTNKVMVSLGDNYFIDQSCYEAIQIVDRRICYMREIIERFQHEKEMLQSKVKFGNMLLKMEDDTYEIREPYDEQKEHDLMLRRSHRTRTAHLPKTDSGTGNKFKASTSLVEDSGVQSDLALKQQQENHEQNLKKSTLSDEGKYSGMPKGLDPEEYAKLMERLDMLELEESWSSDDESSLDSDDLPEGGIETRGSLNDELSTCSTIQRKESPKRGAAAIGVEDEPCCSSGTTLEKVVSSLPVGEMDRVSPPLCTGSNISKQALLEKKKSRRPQHSVRFSNEIECKSPMVASDGGDSSGQFETEAQEGEKGTTTADAKPKDEPKTITNDEPRFSCALPRRSILRNSAERSPIDTKAVAEADSRDQRLVVSSSQKAFTGVVCERINPELPPSAAATSSGPDATVAQGQDNQPNPQPTRRVSRFKMYRAQLDRPNR</sequence>
<feature type="region of interest" description="Disordered" evidence="6">
    <location>
        <begin position="157"/>
        <end position="190"/>
    </location>
</feature>
<keyword evidence="5" id="KW-0175">Coiled coil</keyword>
<feature type="compositionally biased region" description="Basic and acidic residues" evidence="6">
    <location>
        <begin position="396"/>
        <end position="411"/>
    </location>
</feature>
<comment type="subunit">
    <text evidence="2">Heterohexamer of two PFD-alpha type and four PFD-beta type subunits.</text>
</comment>
<evidence type="ECO:0000256" key="3">
    <source>
        <dbReference type="ARBA" id="ARBA00023242"/>
    </source>
</evidence>
<feature type="compositionally biased region" description="Basic and acidic residues" evidence="6">
    <location>
        <begin position="206"/>
        <end position="223"/>
    </location>
</feature>
<dbReference type="GO" id="GO:0003682">
    <property type="term" value="F:chromatin binding"/>
    <property type="evidence" value="ECO:0007669"/>
    <property type="project" value="TreeGrafter"/>
</dbReference>
<feature type="compositionally biased region" description="Polar residues" evidence="6">
    <location>
        <begin position="177"/>
        <end position="190"/>
    </location>
</feature>
<dbReference type="GO" id="GO:0000122">
    <property type="term" value="P:negative regulation of transcription by RNA polymerase II"/>
    <property type="evidence" value="ECO:0007669"/>
    <property type="project" value="TreeGrafter"/>
</dbReference>
<feature type="compositionally biased region" description="Polar residues" evidence="6">
    <location>
        <begin position="274"/>
        <end position="286"/>
    </location>
</feature>
<dbReference type="PANTHER" id="PTHR15111:SF0">
    <property type="entry name" value="UNCONVENTIONAL PREFOLDIN RPB5 INTERACTOR 1"/>
    <property type="match status" value="1"/>
</dbReference>
<dbReference type="GO" id="GO:0005634">
    <property type="term" value="C:nucleus"/>
    <property type="evidence" value="ECO:0007669"/>
    <property type="project" value="UniProtKB-SubCell"/>
</dbReference>
<dbReference type="SUPFAM" id="SSF46579">
    <property type="entry name" value="Prefoldin"/>
    <property type="match status" value="1"/>
</dbReference>
<evidence type="ECO:0000256" key="1">
    <source>
        <dbReference type="ARBA" id="ARBA00004123"/>
    </source>
</evidence>
<dbReference type="Pfam" id="PF02996">
    <property type="entry name" value="Prefoldin"/>
    <property type="match status" value="1"/>
</dbReference>
<keyword evidence="3" id="KW-0539">Nucleus</keyword>
<reference evidence="7" key="1">
    <citation type="journal article" date="2011" name="Genome Res.">
        <title>Deep small RNA sequencing from the nematode Ascaris reveals conservation, functional diversification, and novel developmental profiles.</title>
        <authorList>
            <person name="Wang J."/>
            <person name="Czech B."/>
            <person name="Crunk A."/>
            <person name="Wallace A."/>
            <person name="Mitreva M."/>
            <person name="Hannon G.J."/>
            <person name="Davis R.E."/>
        </authorList>
    </citation>
    <scope>NUCLEOTIDE SEQUENCE</scope>
</reference>
<dbReference type="Gene3D" id="1.10.287.370">
    <property type="match status" value="1"/>
</dbReference>
<proteinExistence type="evidence at transcript level"/>
<dbReference type="EMBL" id="JI169771">
    <property type="protein sequence ID" value="ADY44100.1"/>
    <property type="molecule type" value="mRNA"/>
</dbReference>
<feature type="region of interest" description="Disordered" evidence="6">
    <location>
        <begin position="327"/>
        <end position="442"/>
    </location>
</feature>
<evidence type="ECO:0000313" key="7">
    <source>
        <dbReference type="EMBL" id="ADY44100.1"/>
    </source>
</evidence>
<feature type="region of interest" description="Disordered" evidence="6">
    <location>
        <begin position="466"/>
        <end position="513"/>
    </location>
</feature>
<protein>
    <submittedName>
        <fullName evidence="7">Unconventional prefoldin RPB5 interactor</fullName>
    </submittedName>
</protein>